<evidence type="ECO:0000313" key="1">
    <source>
        <dbReference type="EMBL" id="RIA66529.1"/>
    </source>
</evidence>
<evidence type="ECO:0000313" key="2">
    <source>
        <dbReference type="Proteomes" id="UP000266506"/>
    </source>
</evidence>
<sequence length="101" mass="11685">MKITDIVTITELSRITNKSRPTLYKYISDFEAGNLSEIPGAIVKLFEGISTGEFSKKDIYSYCDSYFMENDDLAELFNFIKENKNKINLVALKEFILKEIR</sequence>
<comment type="caution">
    <text evidence="1">The sequence shown here is derived from an EMBL/GenBank/DDBJ whole genome shotgun (WGS) entry which is preliminary data.</text>
</comment>
<dbReference type="EMBL" id="QXEV01000022">
    <property type="protein sequence ID" value="RIA66529.1"/>
    <property type="molecule type" value="Genomic_DNA"/>
</dbReference>
<dbReference type="AlphaFoldDB" id="A0A397R0M5"/>
<keyword evidence="2" id="KW-1185">Reference proteome</keyword>
<dbReference type="OrthoDB" id="5327687at2"/>
<gene>
    <name evidence="1" type="ORF">EI71_01578</name>
</gene>
<reference evidence="1 2" key="1">
    <citation type="submission" date="2018-08" db="EMBL/GenBank/DDBJ databases">
        <title>Genomic Encyclopedia of Archaeal and Bacterial Type Strains, Phase II (KMG-II): from individual species to whole genera.</title>
        <authorList>
            <person name="Goeker M."/>
        </authorList>
    </citation>
    <scope>NUCLEOTIDE SEQUENCE [LARGE SCALE GENOMIC DNA]</scope>
    <source>
        <strain evidence="1 2">ATCC 27112</strain>
    </source>
</reference>
<dbReference type="InParanoid" id="A0A397R0M5"/>
<proteinExistence type="predicted"/>
<name>A0A397R0M5_9MOLU</name>
<accession>A0A397R0M5</accession>
<organism evidence="1 2">
    <name type="scientific">Anaeroplasma bactoclasticum</name>
    <dbReference type="NCBI Taxonomy" id="2088"/>
    <lineage>
        <taxon>Bacteria</taxon>
        <taxon>Bacillati</taxon>
        <taxon>Mycoplasmatota</taxon>
        <taxon>Mollicutes</taxon>
        <taxon>Anaeroplasmatales</taxon>
        <taxon>Anaeroplasmataceae</taxon>
        <taxon>Anaeroplasma</taxon>
    </lineage>
</organism>
<dbReference type="Proteomes" id="UP000266506">
    <property type="component" value="Unassembled WGS sequence"/>
</dbReference>
<dbReference type="RefSeq" id="WP_119016682.1">
    <property type="nucleotide sequence ID" value="NZ_QXEV01000022.1"/>
</dbReference>
<protein>
    <submittedName>
        <fullName evidence="1">Uncharacterized protein</fullName>
    </submittedName>
</protein>